<keyword evidence="5" id="KW-1185">Reference proteome</keyword>
<proteinExistence type="predicted"/>
<gene>
    <name evidence="4" type="ORF">ENKNEFLB_02310</name>
</gene>
<feature type="domain" description="DUF7737" evidence="3">
    <location>
        <begin position="726"/>
        <end position="829"/>
    </location>
</feature>
<evidence type="ECO:0000259" key="2">
    <source>
        <dbReference type="Pfam" id="PF13569"/>
    </source>
</evidence>
<evidence type="ECO:0000313" key="5">
    <source>
        <dbReference type="Proteomes" id="UP000679307"/>
    </source>
</evidence>
<evidence type="ECO:0000259" key="3">
    <source>
        <dbReference type="Pfam" id="PF24879"/>
    </source>
</evidence>
<dbReference type="Pfam" id="PF13569">
    <property type="entry name" value="DUF4132"/>
    <property type="match status" value="1"/>
</dbReference>
<feature type="domain" description="DUF4132" evidence="2">
    <location>
        <begin position="424"/>
        <end position="603"/>
    </location>
</feature>
<organism evidence="4 5">
    <name type="scientific">Nocardioides aquaticus</name>
    <dbReference type="NCBI Taxonomy" id="160826"/>
    <lineage>
        <taxon>Bacteria</taxon>
        <taxon>Bacillati</taxon>
        <taxon>Actinomycetota</taxon>
        <taxon>Actinomycetes</taxon>
        <taxon>Propionibacteriales</taxon>
        <taxon>Nocardioidaceae</taxon>
        <taxon>Nocardioides</taxon>
    </lineage>
</organism>
<feature type="region of interest" description="Disordered" evidence="1">
    <location>
        <begin position="1"/>
        <end position="28"/>
    </location>
</feature>
<accession>A0ABX8EHC7</accession>
<evidence type="ECO:0000313" key="4">
    <source>
        <dbReference type="EMBL" id="QVT79920.1"/>
    </source>
</evidence>
<evidence type="ECO:0008006" key="6">
    <source>
        <dbReference type="Google" id="ProtNLM"/>
    </source>
</evidence>
<protein>
    <recommendedName>
        <fullName evidence="6">DUF4132 domain-containing protein</fullName>
    </recommendedName>
</protein>
<evidence type="ECO:0000256" key="1">
    <source>
        <dbReference type="SAM" id="MobiDB-lite"/>
    </source>
</evidence>
<reference evidence="4 5" key="1">
    <citation type="submission" date="2021-05" db="EMBL/GenBank/DDBJ databases">
        <title>Complete genome of Nocardioides aquaticus KCTC 9944T isolated from meromictic and hypersaline Ekho Lake, Antarctica.</title>
        <authorList>
            <person name="Hwang K."/>
            <person name="Kim K.M."/>
            <person name="Choe H."/>
        </authorList>
    </citation>
    <scope>NUCLEOTIDE SEQUENCE [LARGE SCALE GENOMIC DNA]</scope>
    <source>
        <strain evidence="4 5">KCTC 9944</strain>
    </source>
</reference>
<dbReference type="Proteomes" id="UP000679307">
    <property type="component" value="Chromosome"/>
</dbReference>
<dbReference type="Pfam" id="PF24879">
    <property type="entry name" value="DUF7737"/>
    <property type="match status" value="1"/>
</dbReference>
<dbReference type="EMBL" id="CP075371">
    <property type="protein sequence ID" value="QVT79920.1"/>
    <property type="molecule type" value="Genomic_DNA"/>
</dbReference>
<dbReference type="InterPro" id="IPR025406">
    <property type="entry name" value="DUF4132"/>
</dbReference>
<feature type="compositionally biased region" description="Basic and acidic residues" evidence="1">
    <location>
        <begin position="1"/>
        <end position="12"/>
    </location>
</feature>
<name>A0ABX8EHC7_9ACTN</name>
<dbReference type="InterPro" id="IPR056639">
    <property type="entry name" value="DUF7737"/>
</dbReference>
<sequence>MRSLDRWRRRSSDGTGRTGDPGDSGDSEACDLIAVVMRQVDGRGWPSAEQVRATEAWDAIRDAPGEVRVSVAIEAFTRAAPPATDSREEGALVVIGQEVLRKRVALTADDRVALLSALVAYAGRHGSGCRLDPSWDHTRTVLRALERGGEVDRLPAEHELLQRVRAALVETDTATARRAVPRVDAILGVTTGDVAIFAEQDWCGRAMEGCVPDLPGEVSGAATAALQLATRASSARPPQPFLDRAAELARTHGDDTLARAVAAMLRAGALPVTAERGVVDPASGDAVRGLCWTAATVTPTPELAAAVGAWVTGGWTKAPGVGVRCRKGAGGALWALARLGDAGAVELGRARALVRQPQAVKEVDAAIDLAADGLGIPREEFEERVVPTYGLDVGAVRTAPLGDYLATVGVERGKAAVSVVGPDGRVRKSVPAAVRRDHAGELADLRALAKDVSTMLVAQRLRIERLLMEERSWEPQVWRQRYLDHPLVSVLARPLVWQVVGPRGRRPFVAPDGTFVDVEGSPVSWDTDDRIELWHPATVSTSEVEAWRLRIEGLGVVQPFKQAHREVYLLTEAERSTDLYSNRFAGHILRQHQFAALARARGWTYALQGAWDQPDDLARLPLDRHDLSVGLWVDRPWDAEEDWNDHGIFTHVLTDQVRFSTLAGEDVHLADIPVRVLSEVLRDVDLFVGVSSIGNDPTWQDSGDARRRTWGDYWSSYSFGELSAAAEVRRDLLARILPKLSIRDVATLEERFLVVQGSLRTYKIHLGSGNILMEPNGEYLCIVPGRGDAEPREIMLPFDGDRTLSILLSKALLLAHDRSITDETITSQITRR</sequence>